<evidence type="ECO:0000256" key="1">
    <source>
        <dbReference type="SAM" id="Phobius"/>
    </source>
</evidence>
<organism evidence="2 3">
    <name type="scientific">Ampelomyces quisqualis</name>
    <name type="common">Powdery mildew agent</name>
    <dbReference type="NCBI Taxonomy" id="50730"/>
    <lineage>
        <taxon>Eukaryota</taxon>
        <taxon>Fungi</taxon>
        <taxon>Dikarya</taxon>
        <taxon>Ascomycota</taxon>
        <taxon>Pezizomycotina</taxon>
        <taxon>Dothideomycetes</taxon>
        <taxon>Pleosporomycetidae</taxon>
        <taxon>Pleosporales</taxon>
        <taxon>Pleosporineae</taxon>
        <taxon>Phaeosphaeriaceae</taxon>
        <taxon>Ampelomyces</taxon>
    </lineage>
</organism>
<dbReference type="Proteomes" id="UP000800096">
    <property type="component" value="Unassembled WGS sequence"/>
</dbReference>
<dbReference type="AlphaFoldDB" id="A0A6A5QU65"/>
<keyword evidence="1" id="KW-0812">Transmembrane</keyword>
<evidence type="ECO:0000313" key="3">
    <source>
        <dbReference type="Proteomes" id="UP000800096"/>
    </source>
</evidence>
<proteinExistence type="predicted"/>
<keyword evidence="3" id="KW-1185">Reference proteome</keyword>
<name>A0A6A5QU65_AMPQU</name>
<evidence type="ECO:0000313" key="2">
    <source>
        <dbReference type="EMBL" id="KAF1918340.1"/>
    </source>
</evidence>
<dbReference type="OrthoDB" id="3801569at2759"/>
<accession>A0A6A5QU65</accession>
<keyword evidence="1" id="KW-1133">Transmembrane helix</keyword>
<keyword evidence="1" id="KW-0472">Membrane</keyword>
<gene>
    <name evidence="2" type="ORF">BDU57DRAFT_195797</name>
</gene>
<sequence>MESDSKPAGAPATAEMLINFKTAPELSSTSKVYEAKTSSKIAGFSVSQQIQDRQHSKAKQALPHIAVLLKGIIFLTLIFAVFGIGFRLLSLQLESDLQRAEFAFRGHSNVRYREQLLYNRLDEITSTPLSARFMEKHSDCLVRGVNHVNQQLFGVGLQYPDIRNQTIDWTTENCGRLHHTLQRVLPSVQQDNLTYWTRVFHQGRYLSAKAGEVVLAILRPLESFLSSYQAQMRKSMPSLSLRIPRRIGANNKTISIRPALERATMPIGFALDCGESLCRVVFTEPPVEWASYNKTSTPAETITKTERKLCTLIKVNVAVDKLKTFAFFGFKLLVALLFSCAGWYAGITIYSESLESFCTTLKTCFRYLQNFPVGFVCRFTILERIIIVSGFVAFTCVALSPSALPSEPLSSSEGDFRIAVDAVLLILLPLPFAIQPCASKKDASIVAMCKALIALCRIIISPDAPSVEARVLTSQEEDQVDEHAATERAFLHALTGKELESRNSSSVGGQDQKLNQLPTYPYRKFYIDEDLENEDQTYGCDYDTEFETESESDDDEMVDLAGGITPTMVEDSDWSVVDA</sequence>
<feature type="transmembrane region" description="Helical" evidence="1">
    <location>
        <begin position="324"/>
        <end position="345"/>
    </location>
</feature>
<dbReference type="EMBL" id="ML979134">
    <property type="protein sequence ID" value="KAF1918340.1"/>
    <property type="molecule type" value="Genomic_DNA"/>
</dbReference>
<feature type="transmembrane region" description="Helical" evidence="1">
    <location>
        <begin position="65"/>
        <end position="89"/>
    </location>
</feature>
<reference evidence="2" key="1">
    <citation type="journal article" date="2020" name="Stud. Mycol.">
        <title>101 Dothideomycetes genomes: a test case for predicting lifestyles and emergence of pathogens.</title>
        <authorList>
            <person name="Haridas S."/>
            <person name="Albert R."/>
            <person name="Binder M."/>
            <person name="Bloem J."/>
            <person name="Labutti K."/>
            <person name="Salamov A."/>
            <person name="Andreopoulos B."/>
            <person name="Baker S."/>
            <person name="Barry K."/>
            <person name="Bills G."/>
            <person name="Bluhm B."/>
            <person name="Cannon C."/>
            <person name="Castanera R."/>
            <person name="Culley D."/>
            <person name="Daum C."/>
            <person name="Ezra D."/>
            <person name="Gonzalez J."/>
            <person name="Henrissat B."/>
            <person name="Kuo A."/>
            <person name="Liang C."/>
            <person name="Lipzen A."/>
            <person name="Lutzoni F."/>
            <person name="Magnuson J."/>
            <person name="Mondo S."/>
            <person name="Nolan M."/>
            <person name="Ohm R."/>
            <person name="Pangilinan J."/>
            <person name="Park H.-J."/>
            <person name="Ramirez L."/>
            <person name="Alfaro M."/>
            <person name="Sun H."/>
            <person name="Tritt A."/>
            <person name="Yoshinaga Y."/>
            <person name="Zwiers L.-H."/>
            <person name="Turgeon B."/>
            <person name="Goodwin S."/>
            <person name="Spatafora J."/>
            <person name="Crous P."/>
            <person name="Grigoriev I."/>
        </authorList>
    </citation>
    <scope>NUCLEOTIDE SEQUENCE</scope>
    <source>
        <strain evidence="2">HMLAC05119</strain>
    </source>
</reference>
<protein>
    <submittedName>
        <fullName evidence="2">Uncharacterized protein</fullName>
    </submittedName>
</protein>